<evidence type="ECO:0000313" key="8">
    <source>
        <dbReference type="EMBL" id="MBB5934946.1"/>
    </source>
</evidence>
<evidence type="ECO:0000256" key="3">
    <source>
        <dbReference type="ARBA" id="ARBA00022729"/>
    </source>
</evidence>
<evidence type="ECO:0000256" key="2">
    <source>
        <dbReference type="ARBA" id="ARBA00022448"/>
    </source>
</evidence>
<dbReference type="AlphaFoldDB" id="A0A7W9Q7B1"/>
<dbReference type="GO" id="GO:0005576">
    <property type="term" value="C:extracellular region"/>
    <property type="evidence" value="ECO:0007669"/>
    <property type="project" value="TreeGrafter"/>
</dbReference>
<dbReference type="Pfam" id="PF00497">
    <property type="entry name" value="SBP_bac_3"/>
    <property type="match status" value="1"/>
</dbReference>
<keyword evidence="6" id="KW-0472">Membrane</keyword>
<keyword evidence="6" id="KW-0812">Transmembrane</keyword>
<dbReference type="GO" id="GO:0030288">
    <property type="term" value="C:outer membrane-bounded periplasmic space"/>
    <property type="evidence" value="ECO:0007669"/>
    <property type="project" value="TreeGrafter"/>
</dbReference>
<dbReference type="Proteomes" id="UP000588098">
    <property type="component" value="Unassembled WGS sequence"/>
</dbReference>
<feature type="region of interest" description="Disordered" evidence="5">
    <location>
        <begin position="82"/>
        <end position="125"/>
    </location>
</feature>
<dbReference type="SUPFAM" id="SSF53850">
    <property type="entry name" value="Periplasmic binding protein-like II"/>
    <property type="match status" value="1"/>
</dbReference>
<comment type="caution">
    <text evidence="8">The sequence shown here is derived from an EMBL/GenBank/DDBJ whole genome shotgun (WGS) entry which is preliminary data.</text>
</comment>
<evidence type="ECO:0000256" key="5">
    <source>
        <dbReference type="SAM" id="MobiDB-lite"/>
    </source>
</evidence>
<evidence type="ECO:0000256" key="1">
    <source>
        <dbReference type="ARBA" id="ARBA00010333"/>
    </source>
</evidence>
<feature type="domain" description="Solute-binding protein family 3/N-terminal" evidence="7">
    <location>
        <begin position="143"/>
        <end position="375"/>
    </location>
</feature>
<keyword evidence="2" id="KW-0813">Transport</keyword>
<proteinExistence type="inferred from homology"/>
<protein>
    <submittedName>
        <fullName evidence="8">Polar amino acid transport system substrate-binding protein</fullName>
    </submittedName>
</protein>
<dbReference type="InterPro" id="IPR018313">
    <property type="entry name" value="SBP_3_CS"/>
</dbReference>
<dbReference type="PROSITE" id="PS01039">
    <property type="entry name" value="SBP_BACTERIAL_3"/>
    <property type="match status" value="1"/>
</dbReference>
<dbReference type="Gene3D" id="3.40.190.10">
    <property type="entry name" value="Periplasmic binding protein-like II"/>
    <property type="match status" value="2"/>
</dbReference>
<evidence type="ECO:0000256" key="6">
    <source>
        <dbReference type="SAM" id="Phobius"/>
    </source>
</evidence>
<dbReference type="InterPro" id="IPR001638">
    <property type="entry name" value="Solute-binding_3/MltF_N"/>
</dbReference>
<dbReference type="PANTHER" id="PTHR30085:SF6">
    <property type="entry name" value="ABC TRANSPORTER GLUTAMINE-BINDING PROTEIN GLNH"/>
    <property type="match status" value="1"/>
</dbReference>
<feature type="compositionally biased region" description="Low complexity" evidence="5">
    <location>
        <begin position="1"/>
        <end position="32"/>
    </location>
</feature>
<feature type="region of interest" description="Disordered" evidence="5">
    <location>
        <begin position="1"/>
        <end position="36"/>
    </location>
</feature>
<feature type="transmembrane region" description="Helical" evidence="6">
    <location>
        <begin position="59"/>
        <end position="80"/>
    </location>
</feature>
<dbReference type="InterPro" id="IPR051455">
    <property type="entry name" value="Bact_solute-bind_prot3"/>
</dbReference>
<dbReference type="PANTHER" id="PTHR30085">
    <property type="entry name" value="AMINO ACID ABC TRANSPORTER PERMEASE"/>
    <property type="match status" value="1"/>
</dbReference>
<dbReference type="CDD" id="cd13690">
    <property type="entry name" value="PBP2_GluB"/>
    <property type="match status" value="1"/>
</dbReference>
<organism evidence="8 9">
    <name type="scientific">Streptomyces zagrosensis</name>
    <dbReference type="NCBI Taxonomy" id="1042984"/>
    <lineage>
        <taxon>Bacteria</taxon>
        <taxon>Bacillati</taxon>
        <taxon>Actinomycetota</taxon>
        <taxon>Actinomycetes</taxon>
        <taxon>Kitasatosporales</taxon>
        <taxon>Streptomycetaceae</taxon>
        <taxon>Streptomyces</taxon>
    </lineage>
</organism>
<sequence length="389" mass="41231">MRTGSTDGTGSTGSTQAAAAGEAAGGTASPGGEHAAASTYGAAGTLRAGQRPAGRRRTVALSVAGCALAVTAALLAPAAFNNSGHSSHREQSGQRAHSRQAVAPARDGTSETSESCQRPEESLRPLPITGDAVRRIKNRKPGKLIAGVDQNSFRWGYRDPATGELAGFDIDLVRAIAQEIFGDRNAVIFRTIPTSQRIPALQQRTVDIVVRTMTINCDRIKKVAFSTAYFQAGQQLMVPQDSTITSYGPSLRGKRVCTATSSTGEGLLDDDGKRGARALGATKVTVPNQLDCLVRLQLGQVDAVLTDNALAAGQAAQDPSVKLVGVPLTKEPYGVAMNLEDTDLVRRVNKVLEDYRKGGKDSPWMQAYRYWLQDDLKGITAPPQPAYKD</sequence>
<evidence type="ECO:0000256" key="4">
    <source>
        <dbReference type="RuleBase" id="RU003744"/>
    </source>
</evidence>
<name>A0A7W9Q7B1_9ACTN</name>
<keyword evidence="9" id="KW-1185">Reference proteome</keyword>
<gene>
    <name evidence="8" type="ORF">FHS42_001996</name>
</gene>
<dbReference type="RefSeq" id="WP_184570960.1">
    <property type="nucleotide sequence ID" value="NZ_JACHJL010000004.1"/>
</dbReference>
<evidence type="ECO:0000259" key="7">
    <source>
        <dbReference type="SMART" id="SM00062"/>
    </source>
</evidence>
<comment type="similarity">
    <text evidence="1 4">Belongs to the bacterial solute-binding protein 3 family.</text>
</comment>
<accession>A0A7W9Q7B1</accession>
<evidence type="ECO:0000313" key="9">
    <source>
        <dbReference type="Proteomes" id="UP000588098"/>
    </source>
</evidence>
<dbReference type="SMART" id="SM00062">
    <property type="entry name" value="PBPb"/>
    <property type="match status" value="1"/>
</dbReference>
<dbReference type="EMBL" id="JACHJL010000004">
    <property type="protein sequence ID" value="MBB5934946.1"/>
    <property type="molecule type" value="Genomic_DNA"/>
</dbReference>
<keyword evidence="6" id="KW-1133">Transmembrane helix</keyword>
<dbReference type="GO" id="GO:0006865">
    <property type="term" value="P:amino acid transport"/>
    <property type="evidence" value="ECO:0007669"/>
    <property type="project" value="TreeGrafter"/>
</dbReference>
<reference evidence="8 9" key="1">
    <citation type="submission" date="2020-08" db="EMBL/GenBank/DDBJ databases">
        <title>Genomic Encyclopedia of Type Strains, Phase III (KMG-III): the genomes of soil and plant-associated and newly described type strains.</title>
        <authorList>
            <person name="Whitman W."/>
        </authorList>
    </citation>
    <scope>NUCLEOTIDE SEQUENCE [LARGE SCALE GENOMIC DNA]</scope>
    <source>
        <strain evidence="8 9">CECT 8305</strain>
    </source>
</reference>
<keyword evidence="3" id="KW-0732">Signal</keyword>